<dbReference type="SUPFAM" id="SSF54637">
    <property type="entry name" value="Thioesterase/thiol ester dehydrase-isomerase"/>
    <property type="match status" value="2"/>
</dbReference>
<dbReference type="Pfam" id="PF19315">
    <property type="entry name" value="MC_hydratase"/>
    <property type="match status" value="1"/>
</dbReference>
<organism evidence="1">
    <name type="scientific">uncultured bacterium UPO43</name>
    <dbReference type="NCBI Taxonomy" id="1776968"/>
    <lineage>
        <taxon>Bacteria</taxon>
        <taxon>environmental samples</taxon>
    </lineage>
</organism>
<dbReference type="InterPro" id="IPR052342">
    <property type="entry name" value="MCH/BMMD"/>
</dbReference>
<name>A0A126SXZ7_9BACT</name>
<dbReference type="Gene3D" id="3.10.129.10">
    <property type="entry name" value="Hotdog Thioesterase"/>
    <property type="match status" value="2"/>
</dbReference>
<dbReference type="InterPro" id="IPR029069">
    <property type="entry name" value="HotDog_dom_sf"/>
</dbReference>
<dbReference type="PANTHER" id="PTHR43664">
    <property type="entry name" value="MONOAMINE OXIDASE-RELATED"/>
    <property type="match status" value="1"/>
</dbReference>
<proteinExistence type="predicted"/>
<dbReference type="InterPro" id="IPR048274">
    <property type="entry name" value="MC_hydratase"/>
</dbReference>
<dbReference type="EMBL" id="KU144971">
    <property type="protein sequence ID" value="AMK59184.1"/>
    <property type="molecule type" value="Genomic_DNA"/>
</dbReference>
<accession>A0A126SXZ7</accession>
<evidence type="ECO:0000313" key="1">
    <source>
        <dbReference type="EMBL" id="AMK59184.1"/>
    </source>
</evidence>
<dbReference type="AlphaFoldDB" id="A0A126SXZ7"/>
<dbReference type="GO" id="GO:0016829">
    <property type="term" value="F:lyase activity"/>
    <property type="evidence" value="ECO:0007669"/>
    <property type="project" value="InterPro"/>
</dbReference>
<reference evidence="1" key="1">
    <citation type="journal article" date="2016" name="Appl. Environ. Microbiol.">
        <title>Functional Metagenomics of a Biostimulated Petroleum-Contaminated Soil Reveals an Extraordinary Diversity of Extradiol Dioxygenases.</title>
        <authorList>
            <person name="Terron-Gonzalez L."/>
            <person name="Martin-Cabello G."/>
            <person name="Ferrer M."/>
            <person name="Santero E."/>
        </authorList>
    </citation>
    <scope>NUCLEOTIDE SEQUENCE</scope>
</reference>
<protein>
    <submittedName>
        <fullName evidence="1">MaoC domain protein dehydratase</fullName>
    </submittedName>
</protein>
<sequence length="340" mass="35761">MTDAVRIIEGPCFEDLRVGQWLPDPPAVTLTTGHAAWHAALFGDRLRLPLSAPLAQAVLGGEAMAAHPALVCNLVTGQTTYATQEVRANLFYRGLLLRAPVRIGDTLATRTQVVALRQNRRQEGRPATGIAVLEMDVRDQRGESVLHFWRAPMIPCRDPQADTGHADALDVFPAALDADALAAAAAPYDIAAFANAVPGAAAPAAGTRFRVAARDTVTCAPELVRLTLNMARAHTDAAKSAYGQRLVYGGHTIALAAAQLTRALPDLVTILGWHGCDHLAPVFEGDLLGSQITVEAVAPLSGGGALVDLKVEVTAERAPTAPDPGSTATVLDWRLVALAP</sequence>
<dbReference type="PANTHER" id="PTHR43664:SF1">
    <property type="entry name" value="BETA-METHYLMALYL-COA DEHYDRATASE"/>
    <property type="match status" value="1"/>
</dbReference>